<comment type="similarity">
    <text evidence="1">Belongs to the bacterial solute-binding protein 3 family.</text>
</comment>
<sequence length="345" mass="36488">MVHARGIVGAILLTGLLTFCAAATSVHAADGDTLARVKARSALRCGVSEGIAGFSAQDGSGRWSGIDVDFCRAVAAATLGDAGRVVFVPLTAAARFPALKTGTIDLLARDTTWTLLREGALKVLFAGILFYDGQAFMVPSKGGPQKVAGLRNATVCVQKGTDSEDHLLAYSAANRLNIKPLVLNSATEAGDAFFARRCSAYTADASELAAASLRAPAGQQAYAILPERISKEPLGPVVRSDDASWLILVRWVLFTLVSAEEIGVTRENLQARMHEPAVERALIPADDVSSTIGVDAGWTLRALQSVGNYGEIFDRNLGPSSALGFERGLNRLWTQGGLMYAPPMR</sequence>
<dbReference type="Proteomes" id="UP000254875">
    <property type="component" value="Unassembled WGS sequence"/>
</dbReference>
<gene>
    <name evidence="6" type="ORF">DLM46_33735</name>
</gene>
<dbReference type="Pfam" id="PF00497">
    <property type="entry name" value="SBP_bac_3"/>
    <property type="match status" value="1"/>
</dbReference>
<evidence type="ECO:0000256" key="1">
    <source>
        <dbReference type="ARBA" id="ARBA00010333"/>
    </source>
</evidence>
<keyword evidence="2" id="KW-0813">Transport</keyword>
<keyword evidence="7" id="KW-1185">Reference proteome</keyword>
<organism evidence="6 7">
    <name type="scientific">Paraburkholderia lacunae</name>
    <dbReference type="NCBI Taxonomy" id="2211104"/>
    <lineage>
        <taxon>Bacteria</taxon>
        <taxon>Pseudomonadati</taxon>
        <taxon>Pseudomonadota</taxon>
        <taxon>Betaproteobacteria</taxon>
        <taxon>Burkholderiales</taxon>
        <taxon>Burkholderiaceae</taxon>
        <taxon>Paraburkholderia</taxon>
    </lineage>
</organism>
<dbReference type="OrthoDB" id="9777941at2"/>
<dbReference type="CDD" id="cd13692">
    <property type="entry name" value="PBP2_BztA"/>
    <property type="match status" value="1"/>
</dbReference>
<dbReference type="PANTHER" id="PTHR30085:SF7">
    <property type="entry name" value="AMINO-ACID ABC TRANSPORTER-BINDING PROTEIN YHDW-RELATED"/>
    <property type="match status" value="1"/>
</dbReference>
<comment type="caution">
    <text evidence="6">The sequence shown here is derived from an EMBL/GenBank/DDBJ whole genome shotgun (WGS) entry which is preliminary data.</text>
</comment>
<protein>
    <submittedName>
        <fullName evidence="6">ABC transporter substrate-binding protein</fullName>
    </submittedName>
</protein>
<name>A0A370MYE5_9BURK</name>
<dbReference type="Gene3D" id="3.40.190.10">
    <property type="entry name" value="Periplasmic binding protein-like II"/>
    <property type="match status" value="2"/>
</dbReference>
<dbReference type="GO" id="GO:0006865">
    <property type="term" value="P:amino acid transport"/>
    <property type="evidence" value="ECO:0007669"/>
    <property type="project" value="TreeGrafter"/>
</dbReference>
<evidence type="ECO:0000313" key="7">
    <source>
        <dbReference type="Proteomes" id="UP000254875"/>
    </source>
</evidence>
<feature type="domain" description="Solute-binding protein family 3/N-terminal" evidence="5">
    <location>
        <begin position="42"/>
        <end position="272"/>
    </location>
</feature>
<dbReference type="SMART" id="SM00062">
    <property type="entry name" value="PBPb"/>
    <property type="match status" value="1"/>
</dbReference>
<reference evidence="7" key="1">
    <citation type="submission" date="2018-05" db="EMBL/GenBank/DDBJ databases">
        <authorList>
            <person name="Feng T."/>
        </authorList>
    </citation>
    <scope>NUCLEOTIDE SEQUENCE [LARGE SCALE GENOMIC DNA]</scope>
    <source>
        <strain evidence="7">S27</strain>
    </source>
</reference>
<dbReference type="AlphaFoldDB" id="A0A370MYE5"/>
<dbReference type="SUPFAM" id="SSF53850">
    <property type="entry name" value="Periplasmic binding protein-like II"/>
    <property type="match status" value="1"/>
</dbReference>
<evidence type="ECO:0000259" key="5">
    <source>
        <dbReference type="SMART" id="SM00062"/>
    </source>
</evidence>
<evidence type="ECO:0000256" key="2">
    <source>
        <dbReference type="ARBA" id="ARBA00022448"/>
    </source>
</evidence>
<dbReference type="EMBL" id="QHKS01000035">
    <property type="protein sequence ID" value="RDJ98401.1"/>
    <property type="molecule type" value="Genomic_DNA"/>
</dbReference>
<dbReference type="InterPro" id="IPR051455">
    <property type="entry name" value="Bact_solute-bind_prot3"/>
</dbReference>
<accession>A0A370MYE5</accession>
<feature type="signal peptide" evidence="4">
    <location>
        <begin position="1"/>
        <end position="28"/>
    </location>
</feature>
<evidence type="ECO:0000313" key="6">
    <source>
        <dbReference type="EMBL" id="RDJ98401.1"/>
    </source>
</evidence>
<evidence type="ECO:0000256" key="4">
    <source>
        <dbReference type="SAM" id="SignalP"/>
    </source>
</evidence>
<proteinExistence type="inferred from homology"/>
<keyword evidence="3 4" id="KW-0732">Signal</keyword>
<feature type="chain" id="PRO_5016803792" evidence="4">
    <location>
        <begin position="29"/>
        <end position="345"/>
    </location>
</feature>
<dbReference type="PANTHER" id="PTHR30085">
    <property type="entry name" value="AMINO ACID ABC TRANSPORTER PERMEASE"/>
    <property type="match status" value="1"/>
</dbReference>
<dbReference type="InterPro" id="IPR001638">
    <property type="entry name" value="Solute-binding_3/MltF_N"/>
</dbReference>
<evidence type="ECO:0000256" key="3">
    <source>
        <dbReference type="ARBA" id="ARBA00022729"/>
    </source>
</evidence>